<keyword evidence="2" id="KW-1185">Reference proteome</keyword>
<sequence length="43" mass="5043">NILQTLKPTRFVPLNSPQFFKISEPCKDGYKRDAMGICREVWD</sequence>
<evidence type="ECO:0000313" key="2">
    <source>
        <dbReference type="Proteomes" id="UP000007151"/>
    </source>
</evidence>
<organism evidence="1 2">
    <name type="scientific">Danaus plexippus plexippus</name>
    <dbReference type="NCBI Taxonomy" id="278856"/>
    <lineage>
        <taxon>Eukaryota</taxon>
        <taxon>Metazoa</taxon>
        <taxon>Ecdysozoa</taxon>
        <taxon>Arthropoda</taxon>
        <taxon>Hexapoda</taxon>
        <taxon>Insecta</taxon>
        <taxon>Pterygota</taxon>
        <taxon>Neoptera</taxon>
        <taxon>Endopterygota</taxon>
        <taxon>Lepidoptera</taxon>
        <taxon>Glossata</taxon>
        <taxon>Ditrysia</taxon>
        <taxon>Papilionoidea</taxon>
        <taxon>Nymphalidae</taxon>
        <taxon>Danainae</taxon>
        <taxon>Danaini</taxon>
        <taxon>Danaina</taxon>
        <taxon>Danaus</taxon>
        <taxon>Danaus</taxon>
    </lineage>
</organism>
<feature type="non-terminal residue" evidence="1">
    <location>
        <position position="1"/>
    </location>
</feature>
<dbReference type="EMBL" id="AGBW02010922">
    <property type="protein sequence ID" value="OWR47520.1"/>
    <property type="molecule type" value="Genomic_DNA"/>
</dbReference>
<dbReference type="AlphaFoldDB" id="A0A212F1A1"/>
<accession>A0A212F1A1</accession>
<dbReference type="InParanoid" id="A0A212F1A1"/>
<gene>
    <name evidence="1" type="ORF">KGM_212125B</name>
</gene>
<dbReference type="Proteomes" id="UP000007151">
    <property type="component" value="Unassembled WGS sequence"/>
</dbReference>
<reference evidence="1 2" key="1">
    <citation type="journal article" date="2011" name="Cell">
        <title>The monarch butterfly genome yields insights into long-distance migration.</title>
        <authorList>
            <person name="Zhan S."/>
            <person name="Merlin C."/>
            <person name="Boore J.L."/>
            <person name="Reppert S.M."/>
        </authorList>
    </citation>
    <scope>NUCLEOTIDE SEQUENCE [LARGE SCALE GENOMIC DNA]</scope>
    <source>
        <strain evidence="1">F-2</strain>
    </source>
</reference>
<evidence type="ECO:0000313" key="1">
    <source>
        <dbReference type="EMBL" id="OWR47520.1"/>
    </source>
</evidence>
<protein>
    <submittedName>
        <fullName evidence="1">Uncharacterized protein</fullName>
    </submittedName>
</protein>
<dbReference type="KEGG" id="dpl:KGM_212125B"/>
<proteinExistence type="predicted"/>
<name>A0A212F1A1_DANPL</name>
<comment type="caution">
    <text evidence="1">The sequence shown here is derived from an EMBL/GenBank/DDBJ whole genome shotgun (WGS) entry which is preliminary data.</text>
</comment>